<dbReference type="EMBL" id="MTSA01000019">
    <property type="protein sequence ID" value="OUM05378.1"/>
    <property type="molecule type" value="Genomic_DNA"/>
</dbReference>
<dbReference type="SUPFAM" id="SSF56349">
    <property type="entry name" value="DNA breaking-rejoining enzymes"/>
    <property type="match status" value="1"/>
</dbReference>
<dbReference type="Proteomes" id="UP000195128">
    <property type="component" value="Unassembled WGS sequence"/>
</dbReference>
<dbReference type="AlphaFoldDB" id="A0A244ELN5"/>
<reference evidence="2 3" key="1">
    <citation type="submission" date="2017-01" db="EMBL/GenBank/DDBJ databases">
        <authorList>
            <person name="Mah S.A."/>
            <person name="Swanson W.J."/>
            <person name="Moy G.W."/>
            <person name="Vacquier V.D."/>
        </authorList>
    </citation>
    <scope>NUCLEOTIDE SEQUENCE [LARGE SCALE GENOMIC DNA]</scope>
    <source>
        <strain evidence="2">PDD-32b-74</strain>
    </source>
</reference>
<name>A0A244ELN5_PSESX</name>
<evidence type="ECO:0000313" key="3">
    <source>
        <dbReference type="Proteomes" id="UP000195128"/>
    </source>
</evidence>
<dbReference type="GO" id="GO:0003677">
    <property type="term" value="F:DNA binding"/>
    <property type="evidence" value="ECO:0007669"/>
    <property type="project" value="InterPro"/>
</dbReference>
<evidence type="ECO:0000256" key="1">
    <source>
        <dbReference type="ARBA" id="ARBA00023172"/>
    </source>
</evidence>
<dbReference type="GO" id="GO:0006310">
    <property type="term" value="P:DNA recombination"/>
    <property type="evidence" value="ECO:0007669"/>
    <property type="project" value="UniProtKB-KW"/>
</dbReference>
<keyword evidence="1" id="KW-0233">DNA recombination</keyword>
<dbReference type="GO" id="GO:0015074">
    <property type="term" value="P:DNA integration"/>
    <property type="evidence" value="ECO:0007669"/>
    <property type="project" value="InterPro"/>
</dbReference>
<comment type="caution">
    <text evidence="2">The sequence shown here is derived from an EMBL/GenBank/DDBJ whole genome shotgun (WGS) entry which is preliminary data.</text>
</comment>
<sequence>MPGQKRPSASTVRNLFENFLPFVHYLKSIQITSMASVVTLACTSYIQTCYSIIQTNRYKGKPLSASSLTRRFAAVEAIYELSQYTADPMPRHPWPNGAAASIARASSALANSTSGKTPIIPDDVFCALFSAAHQNITKGSWLLDLRDELDSVALSLQHQVFRMTQSAQNRRLTERGWIGGLVAFNLALLDLRTSCYIVLASVSGCRNHELANLKTGSRHSTEGDDGTVYHWLRTETQKTKSGIHDWMVPEIAITTHELLERWAVPYQQRIEAEINLRTIQNPADPLTAEAMLHRDSLFLATMSDNIRVIRTLTGSTWNENLKRFSRRAGLSWDLATHQFRRKFANYAAHSRFGDLRYLRQHFTHWSMNMTLGYAMDQDWGQHFDLDLFDEIESELGDIKTDTVSQWLESDSLSGGYGKSLGRWKRDPNNLTLFKDHSSMVKAIAESTAIRSNGHAWCTADDDRCVGNSTERTRCGGCTSSVVGAQHASVYSSAADQLIDLLQYDDIGEGGRRRVLRDLERCKTVLLELGYIQE</sequence>
<accession>A0A244ELN5</accession>
<dbReference type="Gene3D" id="1.10.443.10">
    <property type="entry name" value="Intergrase catalytic core"/>
    <property type="match status" value="1"/>
</dbReference>
<dbReference type="InterPro" id="IPR013762">
    <property type="entry name" value="Integrase-like_cat_sf"/>
</dbReference>
<proteinExistence type="predicted"/>
<evidence type="ECO:0000313" key="2">
    <source>
        <dbReference type="EMBL" id="OUM05378.1"/>
    </source>
</evidence>
<organism evidence="2 3">
    <name type="scientific">Pseudomonas syringae</name>
    <dbReference type="NCBI Taxonomy" id="317"/>
    <lineage>
        <taxon>Bacteria</taxon>
        <taxon>Pseudomonadati</taxon>
        <taxon>Pseudomonadota</taxon>
        <taxon>Gammaproteobacteria</taxon>
        <taxon>Pseudomonadales</taxon>
        <taxon>Pseudomonadaceae</taxon>
        <taxon>Pseudomonas</taxon>
    </lineage>
</organism>
<dbReference type="InterPro" id="IPR011010">
    <property type="entry name" value="DNA_brk_join_enz"/>
</dbReference>
<gene>
    <name evidence="2" type="ORF">BW686_21875</name>
</gene>
<protein>
    <submittedName>
        <fullName evidence="2">Integrase</fullName>
    </submittedName>
</protein>
<dbReference type="OrthoDB" id="8768428at2"/>